<sequence>MALEDKKLDPNFIFQAERNIKAYMLYVILALALVSISLSVAIALLTPLKETKPSVA</sequence>
<dbReference type="AlphaFoldDB" id="A0A0S4SQJ8"/>
<feature type="transmembrane region" description="Helical" evidence="1">
    <location>
        <begin position="23"/>
        <end position="45"/>
    </location>
</feature>
<reference evidence="2 3" key="1">
    <citation type="submission" date="2015-11" db="EMBL/GenBank/DDBJ databases">
        <authorList>
            <consortium name="Pathogen Informatics"/>
        </authorList>
    </citation>
    <scope>NUCLEOTIDE SEQUENCE [LARGE SCALE GENOMIC DNA]</scope>
    <source>
        <strain evidence="2 3">006A-0059</strain>
    </source>
</reference>
<organism evidence="2 3">
    <name type="scientific">Campylobacter hyointestinalis subsp. hyointestinalis</name>
    <dbReference type="NCBI Taxonomy" id="91352"/>
    <lineage>
        <taxon>Bacteria</taxon>
        <taxon>Pseudomonadati</taxon>
        <taxon>Campylobacterota</taxon>
        <taxon>Epsilonproteobacteria</taxon>
        <taxon>Campylobacterales</taxon>
        <taxon>Campylobacteraceae</taxon>
        <taxon>Campylobacter</taxon>
    </lineage>
</organism>
<keyword evidence="1" id="KW-1133">Transmembrane helix</keyword>
<dbReference type="RefSeq" id="WP_230937502.1">
    <property type="nucleotide sequence ID" value="NZ_FAVB01000005.1"/>
</dbReference>
<keyword evidence="1" id="KW-0812">Transmembrane</keyword>
<protein>
    <submittedName>
        <fullName evidence="2">VirB8</fullName>
    </submittedName>
</protein>
<keyword evidence="3" id="KW-1185">Reference proteome</keyword>
<dbReference type="Proteomes" id="UP000052237">
    <property type="component" value="Unassembled WGS sequence"/>
</dbReference>
<comment type="caution">
    <text evidence="2">The sequence shown here is derived from an EMBL/GenBank/DDBJ whole genome shotgun (WGS) entry which is preliminary data.</text>
</comment>
<evidence type="ECO:0000313" key="2">
    <source>
        <dbReference type="EMBL" id="CUU87765.1"/>
    </source>
</evidence>
<gene>
    <name evidence="2" type="ORF">ERS686654_01805</name>
</gene>
<dbReference type="EMBL" id="FAVB01000005">
    <property type="protein sequence ID" value="CUU87765.1"/>
    <property type="molecule type" value="Genomic_DNA"/>
</dbReference>
<name>A0A0S4SQJ8_CAMHY</name>
<accession>A0A0S4SQJ8</accession>
<evidence type="ECO:0000256" key="1">
    <source>
        <dbReference type="SAM" id="Phobius"/>
    </source>
</evidence>
<evidence type="ECO:0000313" key="3">
    <source>
        <dbReference type="Proteomes" id="UP000052237"/>
    </source>
</evidence>
<proteinExistence type="predicted"/>
<keyword evidence="1" id="KW-0472">Membrane</keyword>